<evidence type="ECO:0000256" key="3">
    <source>
        <dbReference type="ARBA" id="ARBA00022448"/>
    </source>
</evidence>
<reference evidence="8" key="1">
    <citation type="submission" date="2022-08" db="EMBL/GenBank/DDBJ databases">
        <authorList>
            <consortium name="DOE Joint Genome Institute"/>
            <person name="Min B."/>
            <person name="Riley R."/>
            <person name="Sierra-Patev S."/>
            <person name="Naranjo-Ortiz M."/>
            <person name="Looney B."/>
            <person name="Konkel Z."/>
            <person name="Slot J.C."/>
            <person name="Sakamoto Y."/>
            <person name="Steenwyk J.L."/>
            <person name="Rokas A."/>
            <person name="Carro J."/>
            <person name="Camarero S."/>
            <person name="Ferreira P."/>
            <person name="Molpeceres G."/>
            <person name="Ruiz-Duenas F.J."/>
            <person name="Serrano A."/>
            <person name="Henrissat B."/>
            <person name="Drula E."/>
            <person name="Hughes K.W."/>
            <person name="Mata J.L."/>
            <person name="Ishikawa N.K."/>
            <person name="Vargas-Isla R."/>
            <person name="Ushijima S."/>
            <person name="Smith C.A."/>
            <person name="Ahrendt S."/>
            <person name="Andreopoulos W."/>
            <person name="He G."/>
            <person name="Labutti K."/>
            <person name="Lipzen A."/>
            <person name="Ng V."/>
            <person name="Sandor L."/>
            <person name="Barry K."/>
            <person name="Martinez A.T."/>
            <person name="Xiao Y."/>
            <person name="Gibbons J.G."/>
            <person name="Terashima K."/>
            <person name="Hibbett D.S."/>
            <person name="Grigoriev I.V."/>
        </authorList>
    </citation>
    <scope>NUCLEOTIDE SEQUENCE</scope>
    <source>
        <strain evidence="8">Sp2 HRB7682 ss15</strain>
    </source>
</reference>
<feature type="transmembrane region" description="Helical" evidence="7">
    <location>
        <begin position="314"/>
        <end position="335"/>
    </location>
</feature>
<protein>
    <submittedName>
        <fullName evidence="8">Nucleoside transporter-domain-containing protein</fullName>
    </submittedName>
</protein>
<reference evidence="8" key="2">
    <citation type="journal article" date="2023" name="Proc. Natl. Acad. Sci. U.S.A.">
        <title>A global phylogenomic analysis of the shiitake genus Lentinula.</title>
        <authorList>
            <person name="Sierra-Patev S."/>
            <person name="Min B."/>
            <person name="Naranjo-Ortiz M."/>
            <person name="Looney B."/>
            <person name="Konkel Z."/>
            <person name="Slot J.C."/>
            <person name="Sakamoto Y."/>
            <person name="Steenwyk J.L."/>
            <person name="Rokas A."/>
            <person name="Carro J."/>
            <person name="Camarero S."/>
            <person name="Ferreira P."/>
            <person name="Molpeceres G."/>
            <person name="Ruiz-Duenas F.J."/>
            <person name="Serrano A."/>
            <person name="Henrissat B."/>
            <person name="Drula E."/>
            <person name="Hughes K.W."/>
            <person name="Mata J.L."/>
            <person name="Ishikawa N.K."/>
            <person name="Vargas-Isla R."/>
            <person name="Ushijima S."/>
            <person name="Smith C.A."/>
            <person name="Donoghue J."/>
            <person name="Ahrendt S."/>
            <person name="Andreopoulos W."/>
            <person name="He G."/>
            <person name="LaButti K."/>
            <person name="Lipzen A."/>
            <person name="Ng V."/>
            <person name="Riley R."/>
            <person name="Sandor L."/>
            <person name="Barry K."/>
            <person name="Martinez A.T."/>
            <person name="Xiao Y."/>
            <person name="Gibbons J.G."/>
            <person name="Terashima K."/>
            <person name="Grigoriev I.V."/>
            <person name="Hibbett D."/>
        </authorList>
    </citation>
    <scope>NUCLEOTIDE SEQUENCE</scope>
    <source>
        <strain evidence="8">Sp2 HRB7682 ss15</strain>
    </source>
</reference>
<dbReference type="GO" id="GO:0005886">
    <property type="term" value="C:plasma membrane"/>
    <property type="evidence" value="ECO:0007669"/>
    <property type="project" value="TreeGrafter"/>
</dbReference>
<dbReference type="GO" id="GO:0000329">
    <property type="term" value="C:fungal-type vacuole membrane"/>
    <property type="evidence" value="ECO:0007669"/>
    <property type="project" value="TreeGrafter"/>
</dbReference>
<feature type="transmembrane region" description="Helical" evidence="7">
    <location>
        <begin position="429"/>
        <end position="450"/>
    </location>
</feature>
<accession>A0A9W9DZL7</accession>
<comment type="similarity">
    <text evidence="2">Belongs to the SLC29A/ENT transporter (TC 2.A.57) family.</text>
</comment>
<feature type="transmembrane region" description="Helical" evidence="7">
    <location>
        <begin position="238"/>
        <end position="259"/>
    </location>
</feature>
<dbReference type="PRINTS" id="PR01130">
    <property type="entry name" value="DERENTRNSPRT"/>
</dbReference>
<dbReference type="PANTHER" id="PTHR10332:SF88">
    <property type="entry name" value="EQUILIBRATIVE NUCLEOSIDE TRANSPORTER 1, ISOFORM A"/>
    <property type="match status" value="1"/>
</dbReference>
<dbReference type="GO" id="GO:0015205">
    <property type="term" value="F:nucleobase transmembrane transporter activity"/>
    <property type="evidence" value="ECO:0007669"/>
    <property type="project" value="TreeGrafter"/>
</dbReference>
<dbReference type="GO" id="GO:0034257">
    <property type="term" value="F:nicotinamide riboside transmembrane transporter activity"/>
    <property type="evidence" value="ECO:0007669"/>
    <property type="project" value="TreeGrafter"/>
</dbReference>
<comment type="caution">
    <text evidence="8">The sequence shown here is derived from an EMBL/GenBank/DDBJ whole genome shotgun (WGS) entry which is preliminary data.</text>
</comment>
<dbReference type="AlphaFoldDB" id="A0A9W9DZL7"/>
<proteinExistence type="inferred from homology"/>
<keyword evidence="5 7" id="KW-1133">Transmembrane helix</keyword>
<keyword evidence="4 7" id="KW-0812">Transmembrane</keyword>
<evidence type="ECO:0000313" key="8">
    <source>
        <dbReference type="EMBL" id="KAJ4492816.1"/>
    </source>
</evidence>
<comment type="subcellular location">
    <subcellularLocation>
        <location evidence="1">Membrane</location>
        <topology evidence="1">Multi-pass membrane protein</topology>
    </subcellularLocation>
</comment>
<feature type="transmembrane region" description="Helical" evidence="7">
    <location>
        <begin position="121"/>
        <end position="140"/>
    </location>
</feature>
<evidence type="ECO:0000256" key="2">
    <source>
        <dbReference type="ARBA" id="ARBA00007965"/>
    </source>
</evidence>
<dbReference type="PIRSF" id="PIRSF016379">
    <property type="entry name" value="ENT"/>
    <property type="match status" value="1"/>
</dbReference>
<dbReference type="InterPro" id="IPR002259">
    <property type="entry name" value="Eqnu_transpt"/>
</dbReference>
<dbReference type="Proteomes" id="UP001150238">
    <property type="component" value="Unassembled WGS sequence"/>
</dbReference>
<evidence type="ECO:0000256" key="6">
    <source>
        <dbReference type="ARBA" id="ARBA00023136"/>
    </source>
</evidence>
<dbReference type="EMBL" id="JANVFS010000004">
    <property type="protein sequence ID" value="KAJ4492816.1"/>
    <property type="molecule type" value="Genomic_DNA"/>
</dbReference>
<feature type="transmembrane region" description="Helical" evidence="7">
    <location>
        <begin position="52"/>
        <end position="76"/>
    </location>
</feature>
<keyword evidence="6 7" id="KW-0472">Membrane</keyword>
<feature type="transmembrane region" description="Helical" evidence="7">
    <location>
        <begin position="146"/>
        <end position="165"/>
    </location>
</feature>
<feature type="transmembrane region" description="Helical" evidence="7">
    <location>
        <begin position="347"/>
        <end position="369"/>
    </location>
</feature>
<evidence type="ECO:0000256" key="1">
    <source>
        <dbReference type="ARBA" id="ARBA00004141"/>
    </source>
</evidence>
<evidence type="ECO:0000256" key="7">
    <source>
        <dbReference type="SAM" id="Phobius"/>
    </source>
</evidence>
<feature type="transmembrane region" description="Helical" evidence="7">
    <location>
        <begin position="88"/>
        <end position="109"/>
    </location>
</feature>
<evidence type="ECO:0000313" key="9">
    <source>
        <dbReference type="Proteomes" id="UP001150238"/>
    </source>
</evidence>
<keyword evidence="3" id="KW-0813">Transport</keyword>
<feature type="transmembrane region" description="Helical" evidence="7">
    <location>
        <begin position="471"/>
        <end position="494"/>
    </location>
</feature>
<organism evidence="8 9">
    <name type="scientific">Lentinula lateritia</name>
    <dbReference type="NCBI Taxonomy" id="40482"/>
    <lineage>
        <taxon>Eukaryota</taxon>
        <taxon>Fungi</taxon>
        <taxon>Dikarya</taxon>
        <taxon>Basidiomycota</taxon>
        <taxon>Agaricomycotina</taxon>
        <taxon>Agaricomycetes</taxon>
        <taxon>Agaricomycetidae</taxon>
        <taxon>Agaricales</taxon>
        <taxon>Marasmiineae</taxon>
        <taxon>Omphalotaceae</taxon>
        <taxon>Lentinula</taxon>
    </lineage>
</organism>
<sequence length="506" mass="54392">MSRSSPEALYHSIAQAPVAAPNGSDIELDIDNEEGIEEIIQPISRVDPRIKWINFVLGCAVLLPWNALITAIPYFLSRLSGSSLQSTFISYLSITFTLSNFLCLAHATATSKQMAPSRRATISLTGITVLTLLLTLSTFLTLSPGFFFTFVLLNGIAQAAFGSYLQNSVIAVASLFGPAAVQAMLAGQAAVAVVVSTVQVISAAASVNTSTESMDGPAAIDASDVLSSRARDPEERSAFIFFGLSTIFLVFSAAAHRWLVSLPAYHSVAGALEARKPEPELGTDDERRILVSAGPSQGLLTQKQSIWRVAKTNVLYEIAVAYVFTVTLTVFPPITSSILPTNPSIHPLLFTSIHFLVFGLGDFFGRYICSFPRLLVWSAKRLLALSLSRTLFIFLFLLCNVQRPPNPTPDSLSSLILDSPIPPIINSDFLFMLILFLFGLSNGYVASMCMMSAPSLEHNSRLKGKKEDVDVAATVSQFCLIGGLVLGSVASFAVRGAVCGCNPFVM</sequence>
<feature type="transmembrane region" description="Helical" evidence="7">
    <location>
        <begin position="381"/>
        <end position="403"/>
    </location>
</feature>
<evidence type="ECO:0000256" key="5">
    <source>
        <dbReference type="ARBA" id="ARBA00022989"/>
    </source>
</evidence>
<evidence type="ECO:0000256" key="4">
    <source>
        <dbReference type="ARBA" id="ARBA00022692"/>
    </source>
</evidence>
<gene>
    <name evidence="8" type="ORF">C8J55DRAFT_468091</name>
</gene>
<dbReference type="Pfam" id="PF01733">
    <property type="entry name" value="Nucleoside_tran"/>
    <property type="match status" value="1"/>
</dbReference>
<dbReference type="PANTHER" id="PTHR10332">
    <property type="entry name" value="EQUILIBRATIVE NUCLEOSIDE TRANSPORTER"/>
    <property type="match status" value="1"/>
</dbReference>
<name>A0A9W9DZL7_9AGAR</name>